<dbReference type="InterPro" id="IPR051704">
    <property type="entry name" value="FAD_aromatic-hydroxylase"/>
</dbReference>
<accession>A0ABS5KRU6</accession>
<dbReference type="Pfam" id="PF01494">
    <property type="entry name" value="FAD_binding_3"/>
    <property type="match status" value="1"/>
</dbReference>
<dbReference type="InterPro" id="IPR036188">
    <property type="entry name" value="FAD/NAD-bd_sf"/>
</dbReference>
<sequence>MSGSALKDMRILISGAGVGGPALAFWLARRGAEVTVVERAPALRTGGSAVDFRGPTHLGVLELTGVLQDLRELQTHGGAMRFVDKHGRQTFELPTDFAGGDVEVYRGDLSRVLYQRSLAPDAGGRVDYVFGDTLTGLTETADAVHAVFEKSADRRFDLVIGADGMHSAVRRLAFGPEEQFVHNLGYCISGWDLPNHLGLGSTALHYNVPGRMAAAGANVRDPGQAKAVFVFATKDTALARAGLDRQKQALRAAFGGLGWQVPALLDSLDQVTELYFDAIARTKPSNYTSGRIALLGDAAWGVTLGGMGVGTAVVGAYVLAGELASAGGEHRTAFAKYEQRMHGYAGRWRKSANPGKFLAPGSRAGLWTRDALFKRKAVQRMLVSSTKSVATEHGLPQYPEP</sequence>
<keyword evidence="2" id="KW-0503">Monooxygenase</keyword>
<evidence type="ECO:0000259" key="1">
    <source>
        <dbReference type="Pfam" id="PF01494"/>
    </source>
</evidence>
<proteinExistence type="predicted"/>
<dbReference type="PANTHER" id="PTHR46865">
    <property type="entry name" value="OXIDOREDUCTASE-RELATED"/>
    <property type="match status" value="1"/>
</dbReference>
<dbReference type="Gene3D" id="3.30.9.10">
    <property type="entry name" value="D-Amino Acid Oxidase, subunit A, domain 2"/>
    <property type="match status" value="1"/>
</dbReference>
<dbReference type="EMBL" id="JAAFYZ010000055">
    <property type="protein sequence ID" value="MBS2548739.1"/>
    <property type="molecule type" value="Genomic_DNA"/>
</dbReference>
<dbReference type="GO" id="GO:0004497">
    <property type="term" value="F:monooxygenase activity"/>
    <property type="evidence" value="ECO:0007669"/>
    <property type="project" value="UniProtKB-KW"/>
</dbReference>
<dbReference type="PRINTS" id="PR00420">
    <property type="entry name" value="RNGMNOXGNASE"/>
</dbReference>
<protein>
    <submittedName>
        <fullName evidence="2">FAD-dependent monooxygenase</fullName>
    </submittedName>
</protein>
<evidence type="ECO:0000313" key="3">
    <source>
        <dbReference type="Proteomes" id="UP000730482"/>
    </source>
</evidence>
<keyword evidence="3" id="KW-1185">Reference proteome</keyword>
<feature type="domain" description="FAD-binding" evidence="1">
    <location>
        <begin position="9"/>
        <end position="328"/>
    </location>
</feature>
<dbReference type="RefSeq" id="WP_212010319.1">
    <property type="nucleotide sequence ID" value="NZ_JAAFYZ010000055.1"/>
</dbReference>
<keyword evidence="2" id="KW-0560">Oxidoreductase</keyword>
<dbReference type="SUPFAM" id="SSF51905">
    <property type="entry name" value="FAD/NAD(P)-binding domain"/>
    <property type="match status" value="1"/>
</dbReference>
<reference evidence="2 3" key="1">
    <citation type="submission" date="2020-02" db="EMBL/GenBank/DDBJ databases">
        <title>Acidophilic actinobacteria isolated from forest soil.</title>
        <authorList>
            <person name="Golinska P."/>
        </authorList>
    </citation>
    <scope>NUCLEOTIDE SEQUENCE [LARGE SCALE GENOMIC DNA]</scope>
    <source>
        <strain evidence="2 3">NL8</strain>
    </source>
</reference>
<dbReference type="Proteomes" id="UP000730482">
    <property type="component" value="Unassembled WGS sequence"/>
</dbReference>
<name>A0ABS5KRU6_9ACTN</name>
<gene>
    <name evidence="2" type="ORF">KGQ19_17880</name>
</gene>
<organism evidence="2 3">
    <name type="scientific">Catenulispora pinistramenti</name>
    <dbReference type="NCBI Taxonomy" id="2705254"/>
    <lineage>
        <taxon>Bacteria</taxon>
        <taxon>Bacillati</taxon>
        <taxon>Actinomycetota</taxon>
        <taxon>Actinomycetes</taxon>
        <taxon>Catenulisporales</taxon>
        <taxon>Catenulisporaceae</taxon>
        <taxon>Catenulispora</taxon>
    </lineage>
</organism>
<dbReference type="PANTHER" id="PTHR46865:SF2">
    <property type="entry name" value="MONOOXYGENASE"/>
    <property type="match status" value="1"/>
</dbReference>
<evidence type="ECO:0000313" key="2">
    <source>
        <dbReference type="EMBL" id="MBS2548739.1"/>
    </source>
</evidence>
<dbReference type="InterPro" id="IPR002938">
    <property type="entry name" value="FAD-bd"/>
</dbReference>
<dbReference type="Gene3D" id="3.50.50.60">
    <property type="entry name" value="FAD/NAD(P)-binding domain"/>
    <property type="match status" value="1"/>
</dbReference>
<comment type="caution">
    <text evidence="2">The sequence shown here is derived from an EMBL/GenBank/DDBJ whole genome shotgun (WGS) entry which is preliminary data.</text>
</comment>